<proteinExistence type="predicted"/>
<protein>
    <submittedName>
        <fullName evidence="1">Membrane protein</fullName>
    </submittedName>
</protein>
<gene>
    <name evidence="1" type="ORF">ACH50_14845</name>
</gene>
<name>A0A0J8VKI2_9ENTR</name>
<comment type="caution">
    <text evidence="1">The sequence shown here is derived from an EMBL/GenBank/DDBJ whole genome shotgun (WGS) entry which is preliminary data.</text>
</comment>
<dbReference type="Pfam" id="PF07233">
    <property type="entry name" value="DUF1425"/>
    <property type="match status" value="1"/>
</dbReference>
<dbReference type="AlphaFoldDB" id="A0A0J8VKI2"/>
<dbReference type="OrthoDB" id="5616034at2"/>
<dbReference type="STRING" id="1121863.GCA_000621185_00054"/>
<dbReference type="CDD" id="cd09030">
    <property type="entry name" value="DUF1425"/>
    <property type="match status" value="1"/>
</dbReference>
<dbReference type="PROSITE" id="PS51257">
    <property type="entry name" value="PROKAR_LIPOPROTEIN"/>
    <property type="match status" value="1"/>
</dbReference>
<organism evidence="1 2">
    <name type="scientific">Franconibacter pulveris</name>
    <dbReference type="NCBI Taxonomy" id="435910"/>
    <lineage>
        <taxon>Bacteria</taxon>
        <taxon>Pseudomonadati</taxon>
        <taxon>Pseudomonadota</taxon>
        <taxon>Gammaproteobacteria</taxon>
        <taxon>Enterobacterales</taxon>
        <taxon>Enterobacteriaceae</taxon>
        <taxon>Franconibacter</taxon>
    </lineage>
</organism>
<dbReference type="InterPro" id="IPR010824">
    <property type="entry name" value="DUF1425"/>
</dbReference>
<evidence type="ECO:0000313" key="1">
    <source>
        <dbReference type="EMBL" id="KMV33978.1"/>
    </source>
</evidence>
<dbReference type="InterPro" id="IPR038483">
    <property type="entry name" value="YcfL-like_sf"/>
</dbReference>
<dbReference type="RefSeq" id="WP_024556714.1">
    <property type="nucleotide sequence ID" value="NZ_LFEJ01000018.1"/>
</dbReference>
<keyword evidence="2" id="KW-1185">Reference proteome</keyword>
<dbReference type="Gene3D" id="2.60.40.3230">
    <property type="match status" value="1"/>
</dbReference>
<accession>A0A0J8VKI2</accession>
<sequence>MRFSRLAWMLAATLVVTGCSSRPAIPVNEKQALVMESSMLAAGITAEKPDFSLPEGRPTASSTIYNERDSAVAVHYRYYWYDEKGLEVQPLEVPKTIIVPAKGQVTVTAISSFYGARKVRLYLYL</sequence>
<reference evidence="1 2" key="1">
    <citation type="submission" date="2015-06" db="EMBL/GenBank/DDBJ databases">
        <title>Genome sequencing of Cronobacter sp. strain DJ34 isolated from petroleum contaminated sludge of Duliajan Oil Fields, Assam, India.</title>
        <authorList>
            <person name="Pal S."/>
            <person name="Banerjee T.D."/>
            <person name="Roy A."/>
            <person name="Sar P."/>
            <person name="Kazy S.K."/>
        </authorList>
    </citation>
    <scope>NUCLEOTIDE SEQUENCE [LARGE SCALE GENOMIC DNA]</scope>
    <source>
        <strain evidence="1 2">DJ34</strain>
    </source>
</reference>
<dbReference type="EMBL" id="LFEJ01000018">
    <property type="protein sequence ID" value="KMV33978.1"/>
    <property type="molecule type" value="Genomic_DNA"/>
</dbReference>
<dbReference type="PATRIC" id="fig|1656095.3.peg.877"/>
<evidence type="ECO:0000313" key="2">
    <source>
        <dbReference type="Proteomes" id="UP000037315"/>
    </source>
</evidence>
<dbReference type="Proteomes" id="UP000037315">
    <property type="component" value="Unassembled WGS sequence"/>
</dbReference>